<dbReference type="GO" id="GO:0005615">
    <property type="term" value="C:extracellular space"/>
    <property type="evidence" value="ECO:0007669"/>
    <property type="project" value="TreeGrafter"/>
</dbReference>
<dbReference type="GO" id="GO:0008083">
    <property type="term" value="F:growth factor activity"/>
    <property type="evidence" value="ECO:0007669"/>
    <property type="project" value="UniProtKB-KW"/>
</dbReference>
<evidence type="ECO:0000313" key="7">
    <source>
        <dbReference type="EnsemblMetazoa" id="tetur01g07380.1"/>
    </source>
</evidence>
<keyword evidence="3" id="KW-0497">Mitogen</keyword>
<reference evidence="8" key="1">
    <citation type="submission" date="2011-08" db="EMBL/GenBank/DDBJ databases">
        <authorList>
            <person name="Rombauts S."/>
        </authorList>
    </citation>
    <scope>NUCLEOTIDE SEQUENCE</scope>
    <source>
        <strain evidence="8">London</strain>
    </source>
</reference>
<keyword evidence="8" id="KW-1185">Reference proteome</keyword>
<dbReference type="SMART" id="SM00141">
    <property type="entry name" value="PDGF"/>
    <property type="match status" value="1"/>
</dbReference>
<dbReference type="AlphaFoldDB" id="T1JRM2"/>
<dbReference type="GO" id="GO:0008284">
    <property type="term" value="P:positive regulation of cell population proliferation"/>
    <property type="evidence" value="ECO:0007669"/>
    <property type="project" value="TreeGrafter"/>
</dbReference>
<evidence type="ECO:0000256" key="2">
    <source>
        <dbReference type="ARBA" id="ARBA00023030"/>
    </source>
</evidence>
<dbReference type="EnsemblMetazoa" id="tetur01g07380.1">
    <property type="protein sequence ID" value="tetur01g07380.1"/>
    <property type="gene ID" value="tetur01g07380"/>
</dbReference>
<sequence length="376" mass="41448">MSSYCAPLIDHQPASSSRPDNIFLGKSNSTFLGFNTSTTTTTSILSLSNSNPIRLSDKLSSKCPNIPVNKLVKIDQNLTFVPEEVLIELSHIKSGKQLLDYLTDNDNQLHNQSLTTFAKSRRKVRSALEKSKPTLGLDHFPGTCSPENRTQVIKSSQGKSEIYFPGCIKIPRCSGCCPSDRLTCQPTEVSNISVEVMVLRYIPHSRRFKYAGRQRFSFASHKQCSCECIQKESDCSSSQLYKKEECRCVCRDLSAAANCTSDPTKYWDSSECSCKCLHPHNCSSGLQFNEKTCSCEASLNGSLSHQPGSNDLIANNLNNLRAVSPSTTLWDSYSNGFNLLSGNVQGGEFNEMDKLHRSLGFQGINPSSVSLPLPPT</sequence>
<reference evidence="7" key="2">
    <citation type="submission" date="2015-06" db="UniProtKB">
        <authorList>
            <consortium name="EnsemblMetazoa"/>
        </authorList>
    </citation>
    <scope>IDENTIFICATION</scope>
</reference>
<protein>
    <recommendedName>
        <fullName evidence="6">Platelet-derived growth factor (PDGF) family profile domain-containing protein</fullName>
    </recommendedName>
</protein>
<evidence type="ECO:0000256" key="3">
    <source>
        <dbReference type="ARBA" id="ARBA00023246"/>
    </source>
</evidence>
<dbReference type="GO" id="GO:0051781">
    <property type="term" value="P:positive regulation of cell division"/>
    <property type="evidence" value="ECO:0007669"/>
    <property type="project" value="UniProtKB-KW"/>
</dbReference>
<dbReference type="Proteomes" id="UP000015104">
    <property type="component" value="Unassembled WGS sequence"/>
</dbReference>
<dbReference type="InterPro" id="IPR029034">
    <property type="entry name" value="Cystine-knot_cytokine"/>
</dbReference>
<evidence type="ECO:0000256" key="4">
    <source>
        <dbReference type="RuleBase" id="RU003818"/>
    </source>
</evidence>
<evidence type="ECO:0000259" key="6">
    <source>
        <dbReference type="PROSITE" id="PS50278"/>
    </source>
</evidence>
<keyword evidence="2 4" id="KW-0339">Growth factor</keyword>
<dbReference type="HOGENOM" id="CLU_736360_0_0_1"/>
<evidence type="ECO:0000256" key="5">
    <source>
        <dbReference type="SAM" id="MobiDB-lite"/>
    </source>
</evidence>
<dbReference type="PANTHER" id="PTHR11633:SF1">
    <property type="entry name" value="LD28763P"/>
    <property type="match status" value="1"/>
</dbReference>
<dbReference type="Gene3D" id="2.10.90.10">
    <property type="entry name" value="Cystine-knot cytokines"/>
    <property type="match status" value="1"/>
</dbReference>
<dbReference type="eggNOG" id="ENOG502S2VW">
    <property type="taxonomic scope" value="Eukaryota"/>
</dbReference>
<proteinExistence type="inferred from homology"/>
<dbReference type="PANTHER" id="PTHR11633">
    <property type="entry name" value="PLATELET-DERIVED GROWTH FACTOR"/>
    <property type="match status" value="1"/>
</dbReference>
<feature type="region of interest" description="Disordered" evidence="5">
    <location>
        <begin position="1"/>
        <end position="20"/>
    </location>
</feature>
<name>T1JRM2_TETUR</name>
<dbReference type="EMBL" id="CAEY01000449">
    <property type="status" value="NOT_ANNOTATED_CDS"/>
    <property type="molecule type" value="Genomic_DNA"/>
</dbReference>
<evidence type="ECO:0000256" key="1">
    <source>
        <dbReference type="ARBA" id="ARBA00006686"/>
    </source>
</evidence>
<dbReference type="PROSITE" id="PS50278">
    <property type="entry name" value="PDGF_2"/>
    <property type="match status" value="1"/>
</dbReference>
<dbReference type="GO" id="GO:0016020">
    <property type="term" value="C:membrane"/>
    <property type="evidence" value="ECO:0007669"/>
    <property type="project" value="InterPro"/>
</dbReference>
<organism evidence="7 8">
    <name type="scientific">Tetranychus urticae</name>
    <name type="common">Two-spotted spider mite</name>
    <dbReference type="NCBI Taxonomy" id="32264"/>
    <lineage>
        <taxon>Eukaryota</taxon>
        <taxon>Metazoa</taxon>
        <taxon>Ecdysozoa</taxon>
        <taxon>Arthropoda</taxon>
        <taxon>Chelicerata</taxon>
        <taxon>Arachnida</taxon>
        <taxon>Acari</taxon>
        <taxon>Acariformes</taxon>
        <taxon>Trombidiformes</taxon>
        <taxon>Prostigmata</taxon>
        <taxon>Eleutherengona</taxon>
        <taxon>Raphignathae</taxon>
        <taxon>Tetranychoidea</taxon>
        <taxon>Tetranychidae</taxon>
        <taxon>Tetranychus</taxon>
    </lineage>
</organism>
<dbReference type="Pfam" id="PF00341">
    <property type="entry name" value="PDGF"/>
    <property type="match status" value="1"/>
</dbReference>
<dbReference type="InterPro" id="IPR000072">
    <property type="entry name" value="PDGF/VEGF_dom"/>
</dbReference>
<feature type="domain" description="Platelet-derived growth factor (PDGF) family profile" evidence="6">
    <location>
        <begin position="160"/>
        <end position="231"/>
    </location>
</feature>
<dbReference type="GO" id="GO:0070851">
    <property type="term" value="F:growth factor receptor binding"/>
    <property type="evidence" value="ECO:0007669"/>
    <property type="project" value="TreeGrafter"/>
</dbReference>
<accession>T1JRM2</accession>
<comment type="similarity">
    <text evidence="1 4">Belongs to the PDGF/VEGF growth factor family.</text>
</comment>
<dbReference type="SUPFAM" id="SSF57501">
    <property type="entry name" value="Cystine-knot cytokines"/>
    <property type="match status" value="1"/>
</dbReference>
<evidence type="ECO:0000313" key="8">
    <source>
        <dbReference type="Proteomes" id="UP000015104"/>
    </source>
</evidence>